<dbReference type="Gene3D" id="1.10.10.10">
    <property type="entry name" value="Winged helix-like DNA-binding domain superfamily/Winged helix DNA-binding domain"/>
    <property type="match status" value="1"/>
</dbReference>
<name>A0A554XM16_9BURK</name>
<dbReference type="EMBL" id="VJOO01000013">
    <property type="protein sequence ID" value="TSE36872.1"/>
    <property type="molecule type" value="Genomic_DNA"/>
</dbReference>
<dbReference type="Pfam" id="PF02082">
    <property type="entry name" value="Rrf2"/>
    <property type="match status" value="1"/>
</dbReference>
<dbReference type="Proteomes" id="UP000316388">
    <property type="component" value="Unassembled WGS sequence"/>
</dbReference>
<dbReference type="InterPro" id="IPR036390">
    <property type="entry name" value="WH_DNA-bd_sf"/>
</dbReference>
<gene>
    <name evidence="2" type="primary">nsrR</name>
    <name evidence="2" type="ORF">Tfont_01584</name>
</gene>
<organism evidence="2 3">
    <name type="scientific">Tepidimonas fonticaldi</name>
    <dbReference type="NCBI Taxonomy" id="1101373"/>
    <lineage>
        <taxon>Bacteria</taxon>
        <taxon>Pseudomonadati</taxon>
        <taxon>Pseudomonadota</taxon>
        <taxon>Betaproteobacteria</taxon>
        <taxon>Burkholderiales</taxon>
        <taxon>Tepidimonas</taxon>
    </lineage>
</organism>
<evidence type="ECO:0000313" key="2">
    <source>
        <dbReference type="EMBL" id="TSE36872.1"/>
    </source>
</evidence>
<dbReference type="GO" id="GO:0003677">
    <property type="term" value="F:DNA binding"/>
    <property type="evidence" value="ECO:0007669"/>
    <property type="project" value="UniProtKB-KW"/>
</dbReference>
<accession>A0A554XM16</accession>
<protein>
    <submittedName>
        <fullName evidence="2">HTH-type transcriptional repressor NsrR</fullName>
    </submittedName>
</protein>
<sequence length="170" mass="18495">MYWSTMTDNRPMRLTLWTDYSLRVLMHCAACQATGRRATIAELARLHGISRHHLTKVVMALVHGGWLQGQRGRGGGLRLARAADDIRLGDVVRWAERDFQLVACMAPGAAQAPQACLLMPGCRLRNALQVALQAYLGVLDSYTLADLAASGLSPAGTHQLPIRVLQKPAG</sequence>
<dbReference type="PANTHER" id="PTHR33221">
    <property type="entry name" value="WINGED HELIX-TURN-HELIX TRANSCRIPTIONAL REGULATOR, RRF2 FAMILY"/>
    <property type="match status" value="1"/>
</dbReference>
<dbReference type="AlphaFoldDB" id="A0A554XM16"/>
<dbReference type="NCBIfam" id="TIGR00738">
    <property type="entry name" value="rrf2_super"/>
    <property type="match status" value="1"/>
</dbReference>
<evidence type="ECO:0000256" key="1">
    <source>
        <dbReference type="ARBA" id="ARBA00023125"/>
    </source>
</evidence>
<dbReference type="GO" id="GO:0005829">
    <property type="term" value="C:cytosol"/>
    <property type="evidence" value="ECO:0007669"/>
    <property type="project" value="TreeGrafter"/>
</dbReference>
<proteinExistence type="predicted"/>
<dbReference type="SUPFAM" id="SSF46785">
    <property type="entry name" value="Winged helix' DNA-binding domain"/>
    <property type="match status" value="1"/>
</dbReference>
<keyword evidence="1" id="KW-0238">DNA-binding</keyword>
<dbReference type="InterPro" id="IPR036388">
    <property type="entry name" value="WH-like_DNA-bd_sf"/>
</dbReference>
<reference evidence="2 3" key="1">
    <citation type="submission" date="2019-07" db="EMBL/GenBank/DDBJ databases">
        <title>Tepidimonas fonticaldi AT-A2 draft genome.</title>
        <authorList>
            <person name="Da Costa M.S."/>
            <person name="Froufe H.J.C."/>
            <person name="Egas C."/>
            <person name="Albuquerque L."/>
        </authorList>
    </citation>
    <scope>NUCLEOTIDE SEQUENCE [LARGE SCALE GENOMIC DNA]</scope>
    <source>
        <strain evidence="2 3">AT-A2</strain>
    </source>
</reference>
<comment type="caution">
    <text evidence="2">The sequence shown here is derived from an EMBL/GenBank/DDBJ whole genome shotgun (WGS) entry which is preliminary data.</text>
</comment>
<evidence type="ECO:0000313" key="3">
    <source>
        <dbReference type="Proteomes" id="UP000316388"/>
    </source>
</evidence>
<dbReference type="PROSITE" id="PS51197">
    <property type="entry name" value="HTH_RRF2_2"/>
    <property type="match status" value="1"/>
</dbReference>
<dbReference type="PANTHER" id="PTHR33221:SF4">
    <property type="entry name" value="HTH-TYPE TRANSCRIPTIONAL REPRESSOR NSRR"/>
    <property type="match status" value="1"/>
</dbReference>
<dbReference type="GO" id="GO:0003700">
    <property type="term" value="F:DNA-binding transcription factor activity"/>
    <property type="evidence" value="ECO:0007669"/>
    <property type="project" value="TreeGrafter"/>
</dbReference>
<dbReference type="InterPro" id="IPR000944">
    <property type="entry name" value="Tscrpt_reg_Rrf2"/>
</dbReference>